<accession>A0A2G5V7X1</accession>
<dbReference type="Proteomes" id="UP000230233">
    <property type="component" value="Chromosome II"/>
</dbReference>
<comment type="caution">
    <text evidence="1">The sequence shown here is derived from an EMBL/GenBank/DDBJ whole genome shotgun (WGS) entry which is preliminary data.</text>
</comment>
<dbReference type="InterPro" id="IPR021942">
    <property type="entry name" value="DUF3557"/>
</dbReference>
<keyword evidence="2" id="KW-1185">Reference proteome</keyword>
<evidence type="ECO:0008006" key="3">
    <source>
        <dbReference type="Google" id="ProtNLM"/>
    </source>
</evidence>
<gene>
    <name evidence="1" type="primary">Cnig_chr_II.g7037</name>
    <name evidence="1" type="ORF">B9Z55_007037</name>
</gene>
<protein>
    <recommendedName>
        <fullName evidence="3">F-box associated domain-containing protein</fullName>
    </recommendedName>
</protein>
<name>A0A2G5V7X1_9PELO</name>
<sequence length="162" mass="18162">MAPISSVLDSSRKLRKLSVSVTSELVSDFQHSFVRNAEILSIHSVKRESGRLATALETIENRQIHIELIDFENPSPNEYFQLIQGWAAMKRSVGSLITFELGTDEIGEGILELLRARNERTESTDRCVTVLQSNSTILEVFYCGINIENSSELLLTAMIMEA</sequence>
<reference evidence="2" key="1">
    <citation type="submission" date="2017-10" db="EMBL/GenBank/DDBJ databases">
        <title>Rapid genome shrinkage in a self-fertile nematode reveals novel sperm competition proteins.</title>
        <authorList>
            <person name="Yin D."/>
            <person name="Schwarz E.M."/>
            <person name="Thomas C.G."/>
            <person name="Felde R.L."/>
            <person name="Korf I.F."/>
            <person name="Cutter A.D."/>
            <person name="Schartner C.M."/>
            <person name="Ralston E.J."/>
            <person name="Meyer B.J."/>
            <person name="Haag E.S."/>
        </authorList>
    </citation>
    <scope>NUCLEOTIDE SEQUENCE [LARGE SCALE GENOMIC DNA]</scope>
    <source>
        <strain evidence="2">JU1422</strain>
    </source>
</reference>
<evidence type="ECO:0000313" key="1">
    <source>
        <dbReference type="EMBL" id="PIC47830.1"/>
    </source>
</evidence>
<dbReference type="AlphaFoldDB" id="A0A2G5V7X1"/>
<dbReference type="EMBL" id="PDUG01000002">
    <property type="protein sequence ID" value="PIC47830.1"/>
    <property type="molecule type" value="Genomic_DNA"/>
</dbReference>
<dbReference type="Pfam" id="PF12078">
    <property type="entry name" value="DUF3557"/>
    <property type="match status" value="1"/>
</dbReference>
<organism evidence="1 2">
    <name type="scientific">Caenorhabditis nigoni</name>
    <dbReference type="NCBI Taxonomy" id="1611254"/>
    <lineage>
        <taxon>Eukaryota</taxon>
        <taxon>Metazoa</taxon>
        <taxon>Ecdysozoa</taxon>
        <taxon>Nematoda</taxon>
        <taxon>Chromadorea</taxon>
        <taxon>Rhabditida</taxon>
        <taxon>Rhabditina</taxon>
        <taxon>Rhabditomorpha</taxon>
        <taxon>Rhabditoidea</taxon>
        <taxon>Rhabditidae</taxon>
        <taxon>Peloderinae</taxon>
        <taxon>Caenorhabditis</taxon>
    </lineage>
</organism>
<evidence type="ECO:0000313" key="2">
    <source>
        <dbReference type="Proteomes" id="UP000230233"/>
    </source>
</evidence>
<dbReference type="PANTHER" id="PTHR31379">
    <property type="entry name" value="F-BOX C PROTEIN-RELATED-RELATED"/>
    <property type="match status" value="1"/>
</dbReference>
<proteinExistence type="predicted"/>
<dbReference type="PANTHER" id="PTHR31379:SF1">
    <property type="entry name" value="F-BOX C PROTEIN-RELATED"/>
    <property type="match status" value="1"/>
</dbReference>